<evidence type="ECO:0000256" key="1">
    <source>
        <dbReference type="SAM" id="MobiDB-lite"/>
    </source>
</evidence>
<dbReference type="EMBL" id="BFEA01000025">
    <property type="protein sequence ID" value="GBG62024.1"/>
    <property type="molecule type" value="Genomic_DNA"/>
</dbReference>
<protein>
    <submittedName>
        <fullName evidence="2">Uncharacterized protein</fullName>
    </submittedName>
</protein>
<sequence length="494" mass="54655">MWLLERKCLLVWSEKRDSKVELCIGIGCTLVVLAIVELMSGRGRGRTGGRKGKWSNCGRFWMDHSSNQTRAPTSYADGMSYQPQGPPMQPPAMAYQAHGVTNPSPPTMMQQQLPVGMQGGFMLLILSSAQATTMLPLPQYQPIGWGAQPWAPVGQAPPVSIPQPPALQQGNQSQGGDRLSQSGNGKGPAANAFPGPGNRAYFTKEYMDILEGIKCEKAVEDAKKKVAAGRRSGASIRIVDLTDEPRNLVSHPRNQAEQPADKAEEMKAWVTATLGNSLKLISDKLELVDKRSKLADDEKLKLERLREEKARSEKESKEASNSEKRNRRVERTPVEASPLVSRAKPRTRASAKNKSRSKRIDLSNNNSGKADVKQNLQAKVNSNSDLADIKKLLVSLVQEVGDRKGKGPAMKPVTNQHIPTEDSEDIDLAQNGQHIEMDDEEEEADKGGLAACMKLRLEFYTSLQYTRIQELCKQKYIQYFRKELGAWELARIGL</sequence>
<organism evidence="2 3">
    <name type="scientific">Chara braunii</name>
    <name type="common">Braun's stonewort</name>
    <dbReference type="NCBI Taxonomy" id="69332"/>
    <lineage>
        <taxon>Eukaryota</taxon>
        <taxon>Viridiplantae</taxon>
        <taxon>Streptophyta</taxon>
        <taxon>Charophyceae</taxon>
        <taxon>Charales</taxon>
        <taxon>Characeae</taxon>
        <taxon>Chara</taxon>
    </lineage>
</organism>
<reference evidence="2 3" key="1">
    <citation type="journal article" date="2018" name="Cell">
        <title>The Chara Genome: Secondary Complexity and Implications for Plant Terrestrialization.</title>
        <authorList>
            <person name="Nishiyama T."/>
            <person name="Sakayama H."/>
            <person name="Vries J.D."/>
            <person name="Buschmann H."/>
            <person name="Saint-Marcoux D."/>
            <person name="Ullrich K.K."/>
            <person name="Haas F.B."/>
            <person name="Vanderstraeten L."/>
            <person name="Becker D."/>
            <person name="Lang D."/>
            <person name="Vosolsobe S."/>
            <person name="Rombauts S."/>
            <person name="Wilhelmsson P.K.I."/>
            <person name="Janitza P."/>
            <person name="Kern R."/>
            <person name="Heyl A."/>
            <person name="Rumpler F."/>
            <person name="Villalobos L.I.A.C."/>
            <person name="Clay J.M."/>
            <person name="Skokan R."/>
            <person name="Toyoda A."/>
            <person name="Suzuki Y."/>
            <person name="Kagoshima H."/>
            <person name="Schijlen E."/>
            <person name="Tajeshwar N."/>
            <person name="Catarino B."/>
            <person name="Hetherington A.J."/>
            <person name="Saltykova A."/>
            <person name="Bonnot C."/>
            <person name="Breuninger H."/>
            <person name="Symeonidi A."/>
            <person name="Radhakrishnan G.V."/>
            <person name="Van Nieuwerburgh F."/>
            <person name="Deforce D."/>
            <person name="Chang C."/>
            <person name="Karol K.G."/>
            <person name="Hedrich R."/>
            <person name="Ulvskov P."/>
            <person name="Glockner G."/>
            <person name="Delwiche C.F."/>
            <person name="Petrasek J."/>
            <person name="Van de Peer Y."/>
            <person name="Friml J."/>
            <person name="Beilby M."/>
            <person name="Dolan L."/>
            <person name="Kohara Y."/>
            <person name="Sugano S."/>
            <person name="Fujiyama A."/>
            <person name="Delaux P.-M."/>
            <person name="Quint M."/>
            <person name="TheiBen G."/>
            <person name="Hagemann M."/>
            <person name="Harholt J."/>
            <person name="Dunand C."/>
            <person name="Zachgo S."/>
            <person name="Langdale J."/>
            <person name="Maumus F."/>
            <person name="Straeten D.V.D."/>
            <person name="Gould S.B."/>
            <person name="Rensing S.A."/>
        </authorList>
    </citation>
    <scope>NUCLEOTIDE SEQUENCE [LARGE SCALE GENOMIC DNA]</scope>
    <source>
        <strain evidence="2 3">S276</strain>
    </source>
</reference>
<feature type="region of interest" description="Disordered" evidence="1">
    <location>
        <begin position="154"/>
        <end position="197"/>
    </location>
</feature>
<dbReference type="Proteomes" id="UP000265515">
    <property type="component" value="Unassembled WGS sequence"/>
</dbReference>
<evidence type="ECO:0000313" key="3">
    <source>
        <dbReference type="Proteomes" id="UP000265515"/>
    </source>
</evidence>
<proteinExistence type="predicted"/>
<gene>
    <name evidence="2" type="ORF">CBR_g28500</name>
</gene>
<feature type="compositionally biased region" description="Basic residues" evidence="1">
    <location>
        <begin position="343"/>
        <end position="357"/>
    </location>
</feature>
<dbReference type="Gramene" id="GBG62024">
    <property type="protein sequence ID" value="GBG62024"/>
    <property type="gene ID" value="CBR_g28500"/>
</dbReference>
<dbReference type="AlphaFoldDB" id="A0A388JW26"/>
<accession>A0A388JW26</accession>
<feature type="compositionally biased region" description="Polar residues" evidence="1">
    <location>
        <begin position="362"/>
        <end position="372"/>
    </location>
</feature>
<feature type="region of interest" description="Disordered" evidence="1">
    <location>
        <begin position="245"/>
        <end position="264"/>
    </location>
</feature>
<evidence type="ECO:0000313" key="2">
    <source>
        <dbReference type="EMBL" id="GBG62024.1"/>
    </source>
</evidence>
<feature type="region of interest" description="Disordered" evidence="1">
    <location>
        <begin position="307"/>
        <end position="372"/>
    </location>
</feature>
<feature type="compositionally biased region" description="Basic and acidic residues" evidence="1">
    <location>
        <begin position="307"/>
        <end position="333"/>
    </location>
</feature>
<name>A0A388JW26_CHABU</name>
<keyword evidence="3" id="KW-1185">Reference proteome</keyword>
<feature type="compositionally biased region" description="Polar residues" evidence="1">
    <location>
        <begin position="166"/>
        <end position="183"/>
    </location>
</feature>
<comment type="caution">
    <text evidence="2">The sequence shown here is derived from an EMBL/GenBank/DDBJ whole genome shotgun (WGS) entry which is preliminary data.</text>
</comment>